<reference evidence="1" key="1">
    <citation type="submission" date="2022-10" db="EMBL/GenBank/DDBJ databases">
        <title>Complete Genome of Trichothecium roseum strain YXFP-22015, a Plant Pathogen Isolated from Citrus.</title>
        <authorList>
            <person name="Wang Y."/>
            <person name="Zhu L."/>
        </authorList>
    </citation>
    <scope>NUCLEOTIDE SEQUENCE</scope>
    <source>
        <strain evidence="1">YXFP-22015</strain>
    </source>
</reference>
<evidence type="ECO:0000313" key="1">
    <source>
        <dbReference type="EMBL" id="KAI9897336.1"/>
    </source>
</evidence>
<dbReference type="Proteomes" id="UP001163324">
    <property type="component" value="Chromosome 7"/>
</dbReference>
<sequence>MERRSISSNKSPPHGHGSDVEKHSAPGVSYQDEDGGRGLETSEETSLHRGLKARHITMIAIGGALGTGLIIGTGQALADAGPGSLFISYTFIGGIVFLVMAALGEMAAWLPLSAGFTGYASRYCHPALGFALGWTYWFKYIIVTPNQLTAAALVIQYWVPRETLNPGVFIAIFLVAIFCINYFGGIKFFGEFEFWLSSFKVIIIVGVILFALVIACGGGPNGDATGFRYWSNPGAFAEKYTTGSLGRFLGFWSVMVNATFAYLGTELVGVTAGEAQNPRRSIPKAIRLTFYRILFFYCLSVFLVGMIVPYNDEHLAFANEEASASPSANASPFVVAALLAGVNVLPHIINACICIFVFSAANSDLYIASRTLYGLASDGSAPAIFKRTDRRGVPYPALFVCTVFACLAFLNVSDDSRKVFKYFVNLTTIFGILTWISILVTHIYFVKARTAQDVPLGSLAYRAPLGIWGSYGALFFCCLIAVTKNFGVFILGGKPFDYATFITAYLGIPLYLILIFGHIIFMKSRGYRPHEVDLYSGKDLIDQEEAEFVERQAEKAATATGRAKFYNRYISWLF</sequence>
<protein>
    <submittedName>
        <fullName evidence="1">Uncharacterized protein</fullName>
    </submittedName>
</protein>
<evidence type="ECO:0000313" key="2">
    <source>
        <dbReference type="Proteomes" id="UP001163324"/>
    </source>
</evidence>
<organism evidence="1 2">
    <name type="scientific">Trichothecium roseum</name>
    <dbReference type="NCBI Taxonomy" id="47278"/>
    <lineage>
        <taxon>Eukaryota</taxon>
        <taxon>Fungi</taxon>
        <taxon>Dikarya</taxon>
        <taxon>Ascomycota</taxon>
        <taxon>Pezizomycotina</taxon>
        <taxon>Sordariomycetes</taxon>
        <taxon>Hypocreomycetidae</taxon>
        <taxon>Hypocreales</taxon>
        <taxon>Hypocreales incertae sedis</taxon>
        <taxon>Trichothecium</taxon>
    </lineage>
</organism>
<name>A0ACC0UTB7_9HYPO</name>
<dbReference type="EMBL" id="CM047946">
    <property type="protein sequence ID" value="KAI9897336.1"/>
    <property type="molecule type" value="Genomic_DNA"/>
</dbReference>
<gene>
    <name evidence="1" type="ORF">N3K66_007192</name>
</gene>
<keyword evidence="2" id="KW-1185">Reference proteome</keyword>
<comment type="caution">
    <text evidence="1">The sequence shown here is derived from an EMBL/GenBank/DDBJ whole genome shotgun (WGS) entry which is preliminary data.</text>
</comment>
<accession>A0ACC0UTB7</accession>
<proteinExistence type="predicted"/>